<keyword evidence="1" id="KW-0812">Transmembrane</keyword>
<evidence type="ECO:0000313" key="2">
    <source>
        <dbReference type="EMBL" id="MBW84815.1"/>
    </source>
</evidence>
<accession>A0A2P2IUA7</accession>
<reference evidence="2" key="1">
    <citation type="submission" date="2018-02" db="EMBL/GenBank/DDBJ databases">
        <title>Rhizophora mucronata_Transcriptome.</title>
        <authorList>
            <person name="Meera S.P."/>
            <person name="Sreeshan A."/>
            <person name="Augustine A."/>
        </authorList>
    </citation>
    <scope>NUCLEOTIDE SEQUENCE</scope>
    <source>
        <tissue evidence="2">Leaf</tissue>
    </source>
</reference>
<feature type="transmembrane region" description="Helical" evidence="1">
    <location>
        <begin position="6"/>
        <end position="25"/>
    </location>
</feature>
<dbReference type="EMBL" id="GGEC01004332">
    <property type="protein sequence ID" value="MBW84815.1"/>
    <property type="molecule type" value="Transcribed_RNA"/>
</dbReference>
<sequence>MIISVFLEAFISVFQSPYLGFYFFICQNKT</sequence>
<protein>
    <submittedName>
        <fullName evidence="2">Uncharacterized protein</fullName>
    </submittedName>
</protein>
<keyword evidence="1" id="KW-0472">Membrane</keyword>
<proteinExistence type="predicted"/>
<keyword evidence="1" id="KW-1133">Transmembrane helix</keyword>
<name>A0A2P2IUA7_RHIMU</name>
<evidence type="ECO:0000256" key="1">
    <source>
        <dbReference type="SAM" id="Phobius"/>
    </source>
</evidence>
<organism evidence="2">
    <name type="scientific">Rhizophora mucronata</name>
    <name type="common">Asiatic mangrove</name>
    <dbReference type="NCBI Taxonomy" id="61149"/>
    <lineage>
        <taxon>Eukaryota</taxon>
        <taxon>Viridiplantae</taxon>
        <taxon>Streptophyta</taxon>
        <taxon>Embryophyta</taxon>
        <taxon>Tracheophyta</taxon>
        <taxon>Spermatophyta</taxon>
        <taxon>Magnoliopsida</taxon>
        <taxon>eudicotyledons</taxon>
        <taxon>Gunneridae</taxon>
        <taxon>Pentapetalae</taxon>
        <taxon>rosids</taxon>
        <taxon>fabids</taxon>
        <taxon>Malpighiales</taxon>
        <taxon>Rhizophoraceae</taxon>
        <taxon>Rhizophora</taxon>
    </lineage>
</organism>
<dbReference type="AlphaFoldDB" id="A0A2P2IUA7"/>